<evidence type="ECO:0000256" key="1">
    <source>
        <dbReference type="SAM" id="MobiDB-lite"/>
    </source>
</evidence>
<feature type="compositionally biased region" description="Low complexity" evidence="1">
    <location>
        <begin position="20"/>
        <end position="31"/>
    </location>
</feature>
<feature type="region of interest" description="Disordered" evidence="1">
    <location>
        <begin position="1"/>
        <end position="38"/>
    </location>
</feature>
<reference evidence="2 3" key="1">
    <citation type="submission" date="2019-06" db="EMBL/GenBank/DDBJ databases">
        <title>A chromosomal-level reference genome of Carpinus fangiana (Coryloideae, Betulaceae).</title>
        <authorList>
            <person name="Yang X."/>
            <person name="Wang Z."/>
            <person name="Zhang L."/>
            <person name="Hao G."/>
            <person name="Liu J."/>
            <person name="Yang Y."/>
        </authorList>
    </citation>
    <scope>NUCLEOTIDE SEQUENCE [LARGE SCALE GENOMIC DNA]</scope>
    <source>
        <strain evidence="2">Cfa_2016G</strain>
        <tissue evidence="2">Leaf</tissue>
    </source>
</reference>
<dbReference type="Proteomes" id="UP000327013">
    <property type="component" value="Chromosome 6"/>
</dbReference>
<evidence type="ECO:0000313" key="3">
    <source>
        <dbReference type="Proteomes" id="UP000327013"/>
    </source>
</evidence>
<name>A0A5N6RCX3_9ROSI</name>
<proteinExistence type="predicted"/>
<dbReference type="EMBL" id="CM017326">
    <property type="protein sequence ID" value="KAE8075727.1"/>
    <property type="molecule type" value="Genomic_DNA"/>
</dbReference>
<organism evidence="2 3">
    <name type="scientific">Carpinus fangiana</name>
    <dbReference type="NCBI Taxonomy" id="176857"/>
    <lineage>
        <taxon>Eukaryota</taxon>
        <taxon>Viridiplantae</taxon>
        <taxon>Streptophyta</taxon>
        <taxon>Embryophyta</taxon>
        <taxon>Tracheophyta</taxon>
        <taxon>Spermatophyta</taxon>
        <taxon>Magnoliopsida</taxon>
        <taxon>eudicotyledons</taxon>
        <taxon>Gunneridae</taxon>
        <taxon>Pentapetalae</taxon>
        <taxon>rosids</taxon>
        <taxon>fabids</taxon>
        <taxon>Fagales</taxon>
        <taxon>Betulaceae</taxon>
        <taxon>Carpinus</taxon>
    </lineage>
</organism>
<protein>
    <submittedName>
        <fullName evidence="2">Uncharacterized protein</fullName>
    </submittedName>
</protein>
<accession>A0A5N6RCX3</accession>
<keyword evidence="3" id="KW-1185">Reference proteome</keyword>
<evidence type="ECO:0000313" key="2">
    <source>
        <dbReference type="EMBL" id="KAE8075727.1"/>
    </source>
</evidence>
<dbReference type="AlphaFoldDB" id="A0A5N6RCX3"/>
<gene>
    <name evidence="2" type="ORF">FH972_014420</name>
</gene>
<sequence>MDLADSSDDNRLRCTGTWTGMMSPPSGSSGSNTKLTHISPSDNGIVTLLLSIGED</sequence>